<feature type="compositionally biased region" description="Basic and acidic residues" evidence="1">
    <location>
        <begin position="148"/>
        <end position="175"/>
    </location>
</feature>
<organism evidence="2 3">
    <name type="scientific">Meganyctiphanes norvegica</name>
    <name type="common">Northern krill</name>
    <name type="synonym">Thysanopoda norvegica</name>
    <dbReference type="NCBI Taxonomy" id="48144"/>
    <lineage>
        <taxon>Eukaryota</taxon>
        <taxon>Metazoa</taxon>
        <taxon>Ecdysozoa</taxon>
        <taxon>Arthropoda</taxon>
        <taxon>Crustacea</taxon>
        <taxon>Multicrustacea</taxon>
        <taxon>Malacostraca</taxon>
        <taxon>Eumalacostraca</taxon>
        <taxon>Eucarida</taxon>
        <taxon>Euphausiacea</taxon>
        <taxon>Euphausiidae</taxon>
        <taxon>Meganyctiphanes</taxon>
    </lineage>
</organism>
<feature type="compositionally biased region" description="Basic and acidic residues" evidence="1">
    <location>
        <begin position="351"/>
        <end position="406"/>
    </location>
</feature>
<feature type="region of interest" description="Disordered" evidence="1">
    <location>
        <begin position="824"/>
        <end position="849"/>
    </location>
</feature>
<feature type="region of interest" description="Disordered" evidence="1">
    <location>
        <begin position="872"/>
        <end position="923"/>
    </location>
</feature>
<feature type="compositionally biased region" description="Basic residues" evidence="1">
    <location>
        <begin position="275"/>
        <end position="298"/>
    </location>
</feature>
<feature type="compositionally biased region" description="Polar residues" evidence="1">
    <location>
        <begin position="253"/>
        <end position="264"/>
    </location>
</feature>
<dbReference type="Proteomes" id="UP001497623">
    <property type="component" value="Unassembled WGS sequence"/>
</dbReference>
<sequence>AFSSVKFKDINSVYRAYRLLNGKTICGNILYVVVPLEDSFTKKEKVKKHEVSEKQALDRIQEIFSKVEKKKKLLKSYLKSATREKESKLQGKKEVGKEEIVKKESAIEAKRKEKIVEKKLNDTFDLKPGSSHLFPCIASDEPTQNYHSSDEDNDRKRSWRTESDKRKQSNPERKRNKEKRSKSPSNGQGYASRSKYGRESSPQNPLKDENLKDTNVDTGRRKRSSSRDRKDRTSFSNRNEGPRSSDQKKYKNSENSGSSRTPLNSTSSKVSSGRSRSRSPGRPRRTRSRSRERIKRSRSKDIDRNRIKRSRSRDIDRDRKKRSRSRDTDSYKSGQRGLTEAEIRSSSGDYTRIREGRNAKDGVFYRDKAPWDDRRSIEKNQSRSRENSLSRLHDSNPLSKEHEAMRSHLTPIQEDRSHSRSRSPAHHKRSNWSERDESLSSQLQLPVAPPAPHFAKSIRNPYNQPGLISYPAMFGGSDSPDTTKEYQNQPDSRSYHHLSESGHQSKMSNTVPVSSSSFSVLGVCNMLYSMCDQLDIYGQSLKLVLEKAFVVKHDEKKMLEVFAIGDHINLMRMVLHKLSKLSEVAPDAQTKSTIEKMVIQTKSLIKMAEDPSSFSTSSATDFPSSNMNFGHSSSTRSLMHGIDVERAARLTLNRNTQYIIAHIKHELGNLGTIPTKEIVSRLALEISVLHFKMAATDKGSFPSIDYGHSSSVDYGHGSSSSSLNKQSVSIDYGHGSTKSQGSSSNERNWGKDEVVNRSGNLPGWETENTNPSFSQYAGQMEHFGSRSAAEVKWNQQLGTHCSADSSSSGMSVQQSVGHVYQSSGNTDAGNAWTQSQGNMGNAWEQNQGNTMVPHTQWPYGTQGQVYGTQEWPQSQSSGMVHMWPQGQSSDMPLQQGSLQDQGYSHGGGNVAEQWPQGYTNKRS</sequence>
<feature type="compositionally biased region" description="Low complexity" evidence="1">
    <location>
        <begin position="265"/>
        <end position="274"/>
    </location>
</feature>
<accession>A0AAV2QAH8</accession>
<dbReference type="AlphaFoldDB" id="A0AAV2QAH8"/>
<gene>
    <name evidence="2" type="ORF">MNOR_LOCUS10407</name>
</gene>
<feature type="compositionally biased region" description="Polar residues" evidence="1">
    <location>
        <begin position="885"/>
        <end position="902"/>
    </location>
</feature>
<feature type="compositionally biased region" description="Low complexity" evidence="1">
    <location>
        <begin position="715"/>
        <end position="729"/>
    </location>
</feature>
<evidence type="ECO:0000313" key="3">
    <source>
        <dbReference type="Proteomes" id="UP001497623"/>
    </source>
</evidence>
<feature type="compositionally biased region" description="Basic and acidic residues" evidence="1">
    <location>
        <begin position="240"/>
        <end position="252"/>
    </location>
</feature>
<protein>
    <submittedName>
        <fullName evidence="2">Uncharacterized protein</fullName>
    </submittedName>
</protein>
<name>A0AAV2QAH8_MEGNR</name>
<comment type="caution">
    <text evidence="2">The sequence shown here is derived from an EMBL/GenBank/DDBJ whole genome shotgun (WGS) entry which is preliminary data.</text>
</comment>
<feature type="compositionally biased region" description="Polar residues" evidence="1">
    <location>
        <begin position="736"/>
        <end position="747"/>
    </location>
</feature>
<feature type="compositionally biased region" description="Basic and acidic residues" evidence="1">
    <location>
        <begin position="206"/>
        <end position="233"/>
    </location>
</feature>
<reference evidence="2 3" key="1">
    <citation type="submission" date="2024-05" db="EMBL/GenBank/DDBJ databases">
        <authorList>
            <person name="Wallberg A."/>
        </authorList>
    </citation>
    <scope>NUCLEOTIDE SEQUENCE [LARGE SCALE GENOMIC DNA]</scope>
</reference>
<keyword evidence="3" id="KW-1185">Reference proteome</keyword>
<feature type="region of interest" description="Disordered" evidence="1">
    <location>
        <begin position="715"/>
        <end position="770"/>
    </location>
</feature>
<feature type="non-terminal residue" evidence="2">
    <location>
        <position position="1"/>
    </location>
</feature>
<proteinExistence type="predicted"/>
<evidence type="ECO:0000313" key="2">
    <source>
        <dbReference type="EMBL" id="CAL4077457.1"/>
    </source>
</evidence>
<feature type="region of interest" description="Disordered" evidence="1">
    <location>
        <begin position="119"/>
        <end position="513"/>
    </location>
</feature>
<feature type="compositionally biased region" description="Basic residues" evidence="1">
    <location>
        <begin position="419"/>
        <end position="430"/>
    </location>
</feature>
<evidence type="ECO:0000256" key="1">
    <source>
        <dbReference type="SAM" id="MobiDB-lite"/>
    </source>
</evidence>
<dbReference type="EMBL" id="CAXKWB010005242">
    <property type="protein sequence ID" value="CAL4077457.1"/>
    <property type="molecule type" value="Genomic_DNA"/>
</dbReference>